<keyword evidence="5" id="KW-0482">Metalloprotease</keyword>
<protein>
    <submittedName>
        <fullName evidence="9">Insulinase family protein</fullName>
    </submittedName>
</protein>
<accession>A0ABS8D4V7</accession>
<evidence type="ECO:0000256" key="2">
    <source>
        <dbReference type="ARBA" id="ARBA00022670"/>
    </source>
</evidence>
<dbReference type="InterPro" id="IPR007863">
    <property type="entry name" value="Peptidase_M16_C"/>
</dbReference>
<dbReference type="InterPro" id="IPR011249">
    <property type="entry name" value="Metalloenz_LuxS/M16"/>
</dbReference>
<dbReference type="EMBL" id="JAJBZT010000003">
    <property type="protein sequence ID" value="MCB6183214.1"/>
    <property type="molecule type" value="Genomic_DNA"/>
</dbReference>
<gene>
    <name evidence="9" type="ORF">LIN78_06625</name>
</gene>
<organism evidence="9 10">
    <name type="scientific">Leeia speluncae</name>
    <dbReference type="NCBI Taxonomy" id="2884804"/>
    <lineage>
        <taxon>Bacteria</taxon>
        <taxon>Pseudomonadati</taxon>
        <taxon>Pseudomonadota</taxon>
        <taxon>Betaproteobacteria</taxon>
        <taxon>Neisseriales</taxon>
        <taxon>Leeiaceae</taxon>
        <taxon>Leeia</taxon>
    </lineage>
</organism>
<comment type="similarity">
    <text evidence="1">Belongs to the peptidase M16 family.</text>
</comment>
<dbReference type="InterPro" id="IPR011765">
    <property type="entry name" value="Pept_M16_N"/>
</dbReference>
<keyword evidence="2" id="KW-0645">Protease</keyword>
<evidence type="ECO:0000256" key="3">
    <source>
        <dbReference type="ARBA" id="ARBA00022801"/>
    </source>
</evidence>
<dbReference type="InterPro" id="IPR050626">
    <property type="entry name" value="Peptidase_M16"/>
</dbReference>
<evidence type="ECO:0000256" key="1">
    <source>
        <dbReference type="ARBA" id="ARBA00007261"/>
    </source>
</evidence>
<evidence type="ECO:0000256" key="5">
    <source>
        <dbReference type="ARBA" id="ARBA00023049"/>
    </source>
</evidence>
<dbReference type="RefSeq" id="WP_227179774.1">
    <property type="nucleotide sequence ID" value="NZ_JAJBZT010000003.1"/>
</dbReference>
<sequence>MLLKRLVSFLLLGSAFPLIAAPLPPNAEILQGTLPNGVKYLIQPNAQPAKKVELRLIMEAGSTGETDAQKGYAHFVEHMAFQHTKHFQNETVGQFIESLGMRIGPDSNAYTSFNETVYMLPVPTDDEAKLKKATVLLADWVGGITFRAADAQKESRVITEEWRMSEHPRAQIKPADDVLYAGSRYVDRSPIGEMALVRQANIQQLNDFYRREYRPERATVIAVGDINPSQLKQMLEEAFKDIPPSTPPKSPVVPPLTLQKLPATLVMNHDSLQDPLIKWVIPATVQPVNTEESIYSGLAVQMAQSLFARRLDIQSEQPDYPISKSGVMTNEMVDRRDNTAFLFVPRTGKLMPAWQRVQQEVVRASEQGFTEEEYQDVRLNMLNQMRQMAAESHANTSEELASSLLHDVLQRNVSISPAEMLKLTETWFQTNRLAEVNAAFQGMMHTKEKMLTVMLPSSVPLASVKASQFNDSSTLAKLPVWTEKKLGALTDQPVNPGNVLSQAVLGNDIVRYRLSNGAEVYFKQTQNTPGKVVVSTFSSGGLYNAPPNRYTAASMLDDVLNQSGAGDFSLSALSKMTAGKLISSSYWLGAGEQGVSGEARTEDLADLFALMHLQLTKPRIDPLMLSEVKQDTVKAWIQSHKKTETLLIESLANQIWSGDYRKKSATPAQINEVNDGELQQLANQYFTASGPWKMVIVGDVNPSQLTPLLNQWVASLPANQYKMTLASLSPKGAFVDIRNNSAEAQALDAKDRSQTMLFIRMPEAYNQQNRMIAQVLEDVLQQRLEAELRQKSALVYGIGVDAEIRRQEGFRLDIDFSSQSTNASQALDKTKRILEDLQAKGVNEEEFKSAILHSQRVWEDAEKDDHVIAGTLVNYIRSGEPLQSIRDRVKELSQLDRALVNQQAKHWFDKKAMSIGQVNPFSGT</sequence>
<evidence type="ECO:0000313" key="9">
    <source>
        <dbReference type="EMBL" id="MCB6183214.1"/>
    </source>
</evidence>
<comment type="caution">
    <text evidence="9">The sequence shown here is derived from an EMBL/GenBank/DDBJ whole genome shotgun (WGS) entry which is preliminary data.</text>
</comment>
<dbReference type="PANTHER" id="PTHR43690">
    <property type="entry name" value="NARDILYSIN"/>
    <property type="match status" value="1"/>
</dbReference>
<name>A0ABS8D4V7_9NEIS</name>
<dbReference type="Gene3D" id="3.30.830.10">
    <property type="entry name" value="Metalloenzyme, LuxS/M16 peptidase-like"/>
    <property type="match status" value="4"/>
</dbReference>
<dbReference type="Pfam" id="PF05193">
    <property type="entry name" value="Peptidase_M16_C"/>
    <property type="match status" value="2"/>
</dbReference>
<keyword evidence="3" id="KW-0378">Hydrolase</keyword>
<evidence type="ECO:0000259" key="8">
    <source>
        <dbReference type="Pfam" id="PF05193"/>
    </source>
</evidence>
<keyword evidence="10" id="KW-1185">Reference proteome</keyword>
<feature type="signal peptide" evidence="6">
    <location>
        <begin position="1"/>
        <end position="20"/>
    </location>
</feature>
<evidence type="ECO:0000259" key="7">
    <source>
        <dbReference type="Pfam" id="PF00675"/>
    </source>
</evidence>
<feature type="domain" description="Peptidase M16 C-terminal" evidence="8">
    <location>
        <begin position="677"/>
        <end position="850"/>
    </location>
</feature>
<keyword evidence="4" id="KW-0862">Zinc</keyword>
<reference evidence="9" key="1">
    <citation type="submission" date="2021-10" db="EMBL/GenBank/DDBJ databases">
        <title>The complete genome sequence of Leeia sp. TBRC 13508.</title>
        <authorList>
            <person name="Charoenyingcharoen P."/>
            <person name="Yukphan P."/>
        </authorList>
    </citation>
    <scope>NUCLEOTIDE SEQUENCE</scope>
    <source>
        <strain evidence="9">TBRC 13508</strain>
    </source>
</reference>
<evidence type="ECO:0000256" key="6">
    <source>
        <dbReference type="SAM" id="SignalP"/>
    </source>
</evidence>
<evidence type="ECO:0000313" key="10">
    <source>
        <dbReference type="Proteomes" id="UP001165395"/>
    </source>
</evidence>
<proteinExistence type="inferred from homology"/>
<feature type="domain" description="Peptidase M16 C-terminal" evidence="8">
    <location>
        <begin position="201"/>
        <end position="377"/>
    </location>
</feature>
<evidence type="ECO:0000256" key="4">
    <source>
        <dbReference type="ARBA" id="ARBA00022833"/>
    </source>
</evidence>
<dbReference type="SUPFAM" id="SSF63411">
    <property type="entry name" value="LuxS/MPP-like metallohydrolase"/>
    <property type="match status" value="4"/>
</dbReference>
<keyword evidence="6" id="KW-0732">Signal</keyword>
<feature type="domain" description="Peptidase M16 N-terminal" evidence="7">
    <location>
        <begin position="44"/>
        <end position="165"/>
    </location>
</feature>
<dbReference type="PANTHER" id="PTHR43690:SF17">
    <property type="entry name" value="PROTEIN YHJJ"/>
    <property type="match status" value="1"/>
</dbReference>
<feature type="chain" id="PRO_5045050672" evidence="6">
    <location>
        <begin position="21"/>
        <end position="924"/>
    </location>
</feature>
<dbReference type="Proteomes" id="UP001165395">
    <property type="component" value="Unassembled WGS sequence"/>
</dbReference>
<dbReference type="Pfam" id="PF00675">
    <property type="entry name" value="Peptidase_M16"/>
    <property type="match status" value="1"/>
</dbReference>